<protein>
    <recommendedName>
        <fullName evidence="2">BTB domain-containing protein</fullName>
    </recommendedName>
</protein>
<feature type="compositionally biased region" description="Basic and acidic residues" evidence="1">
    <location>
        <begin position="21"/>
        <end position="33"/>
    </location>
</feature>
<gene>
    <name evidence="3" type="ORF">K458DRAFT_396581</name>
</gene>
<dbReference type="Proteomes" id="UP000799291">
    <property type="component" value="Unassembled WGS sequence"/>
</dbReference>
<sequence length="289" mass="32963">MTKQKRTPEDEAEIRRRRAQSQKDKARNQQQKEEEIIHRLADRITRVIQRLPPSATKPSSLIVPVGCSSISSQALIMEARSKKFMHDIAQVFDDAKYSDAKIVIHGVVLPVHKSVICTQSEYFQKAFQSAFVEGDLGILTFNEGSGAAYWRVFEYLYTVRYSDHLPKDFVNDSPLLKDPRMYSLADMFFLDDLKALSALKLKEKLQLEHLWTSDSFPDCVREVYSCTPNSDRGMRSAVVEVARAHTYQLGQKAMFRGLVGEGGDFAVDFIFPEPLDVPDDPPHTDQTEW</sequence>
<name>A0A6G1IG31_9PLEO</name>
<dbReference type="InterPro" id="IPR000210">
    <property type="entry name" value="BTB/POZ_dom"/>
</dbReference>
<reference evidence="3" key="1">
    <citation type="journal article" date="2020" name="Stud. Mycol.">
        <title>101 Dothideomycetes genomes: a test case for predicting lifestyles and emergence of pathogens.</title>
        <authorList>
            <person name="Haridas S."/>
            <person name="Albert R."/>
            <person name="Binder M."/>
            <person name="Bloem J."/>
            <person name="Labutti K."/>
            <person name="Salamov A."/>
            <person name="Andreopoulos B."/>
            <person name="Baker S."/>
            <person name="Barry K."/>
            <person name="Bills G."/>
            <person name="Bluhm B."/>
            <person name="Cannon C."/>
            <person name="Castanera R."/>
            <person name="Culley D."/>
            <person name="Daum C."/>
            <person name="Ezra D."/>
            <person name="Gonzalez J."/>
            <person name="Henrissat B."/>
            <person name="Kuo A."/>
            <person name="Liang C."/>
            <person name="Lipzen A."/>
            <person name="Lutzoni F."/>
            <person name="Magnuson J."/>
            <person name="Mondo S."/>
            <person name="Nolan M."/>
            <person name="Ohm R."/>
            <person name="Pangilinan J."/>
            <person name="Park H.-J."/>
            <person name="Ramirez L."/>
            <person name="Alfaro M."/>
            <person name="Sun H."/>
            <person name="Tritt A."/>
            <person name="Yoshinaga Y."/>
            <person name="Zwiers L.-H."/>
            <person name="Turgeon B."/>
            <person name="Goodwin S."/>
            <person name="Spatafora J."/>
            <person name="Crous P."/>
            <person name="Grigoriev I."/>
        </authorList>
    </citation>
    <scope>NUCLEOTIDE SEQUENCE</scope>
    <source>
        <strain evidence="3">CBS 122367</strain>
    </source>
</reference>
<keyword evidence="4" id="KW-1185">Reference proteome</keyword>
<dbReference type="SUPFAM" id="SSF54695">
    <property type="entry name" value="POZ domain"/>
    <property type="match status" value="1"/>
</dbReference>
<dbReference type="PANTHER" id="PTHR47843">
    <property type="entry name" value="BTB DOMAIN-CONTAINING PROTEIN-RELATED"/>
    <property type="match status" value="1"/>
</dbReference>
<dbReference type="Pfam" id="PF00651">
    <property type="entry name" value="BTB"/>
    <property type="match status" value="1"/>
</dbReference>
<dbReference type="InterPro" id="IPR011333">
    <property type="entry name" value="SKP1/BTB/POZ_sf"/>
</dbReference>
<feature type="domain" description="BTB" evidence="2">
    <location>
        <begin position="98"/>
        <end position="158"/>
    </location>
</feature>
<dbReference type="Gene3D" id="3.30.710.10">
    <property type="entry name" value="Potassium Channel Kv1.1, Chain A"/>
    <property type="match status" value="1"/>
</dbReference>
<dbReference type="CDD" id="cd18186">
    <property type="entry name" value="BTB_POZ_ZBTB_KLHL-like"/>
    <property type="match status" value="1"/>
</dbReference>
<organism evidence="3 4">
    <name type="scientific">Lentithecium fluviatile CBS 122367</name>
    <dbReference type="NCBI Taxonomy" id="1168545"/>
    <lineage>
        <taxon>Eukaryota</taxon>
        <taxon>Fungi</taxon>
        <taxon>Dikarya</taxon>
        <taxon>Ascomycota</taxon>
        <taxon>Pezizomycotina</taxon>
        <taxon>Dothideomycetes</taxon>
        <taxon>Pleosporomycetidae</taxon>
        <taxon>Pleosporales</taxon>
        <taxon>Massarineae</taxon>
        <taxon>Lentitheciaceae</taxon>
        <taxon>Lentithecium</taxon>
    </lineage>
</organism>
<feature type="region of interest" description="Disordered" evidence="1">
    <location>
        <begin position="1"/>
        <end position="33"/>
    </location>
</feature>
<evidence type="ECO:0000259" key="2">
    <source>
        <dbReference type="PROSITE" id="PS50097"/>
    </source>
</evidence>
<evidence type="ECO:0000313" key="4">
    <source>
        <dbReference type="Proteomes" id="UP000799291"/>
    </source>
</evidence>
<dbReference type="AlphaFoldDB" id="A0A6G1IG31"/>
<dbReference type="PANTHER" id="PTHR47843:SF5">
    <property type="entry name" value="BTB_POZ DOMAIN PROTEIN"/>
    <property type="match status" value="1"/>
</dbReference>
<dbReference type="OrthoDB" id="6359816at2759"/>
<dbReference type="EMBL" id="MU005629">
    <property type="protein sequence ID" value="KAF2676859.1"/>
    <property type="molecule type" value="Genomic_DNA"/>
</dbReference>
<dbReference type="PROSITE" id="PS50097">
    <property type="entry name" value="BTB"/>
    <property type="match status" value="1"/>
</dbReference>
<accession>A0A6G1IG31</accession>
<evidence type="ECO:0000313" key="3">
    <source>
        <dbReference type="EMBL" id="KAF2676859.1"/>
    </source>
</evidence>
<proteinExistence type="predicted"/>
<evidence type="ECO:0000256" key="1">
    <source>
        <dbReference type="SAM" id="MobiDB-lite"/>
    </source>
</evidence>